<feature type="region of interest" description="Disordered" evidence="1">
    <location>
        <begin position="21"/>
        <end position="40"/>
    </location>
</feature>
<sequence>MKRLLPLTLALLAGCTVIPRGDPPPAPAQPSGSGTYTALGTEPGWTLKVTPGRLFYEGDYGETKIDVPRPEPRTTFNGHRYETARLTVDVTHGQCSDGMSDRLYEDSVTVTADGRTVKGCGGAILSPQTLEGTDWTILRVGEMDALADRPANIAFANGRVSGTTGCNRFSGSYDVNTTALTLGPLAATKMACPGTAMEQENKLLAILKGTIGMTFRNGDTLILTGANGRTVVLRRKI</sequence>
<dbReference type="Pfam" id="PF03724">
    <property type="entry name" value="META"/>
    <property type="match status" value="1"/>
</dbReference>
<keyword evidence="4" id="KW-1185">Reference proteome</keyword>
<dbReference type="PANTHER" id="PTHR35535">
    <property type="entry name" value="HEAT SHOCK PROTEIN HSLJ"/>
    <property type="match status" value="1"/>
</dbReference>
<feature type="domain" description="DUF306" evidence="2">
    <location>
        <begin position="128"/>
        <end position="232"/>
    </location>
</feature>
<evidence type="ECO:0000256" key="1">
    <source>
        <dbReference type="SAM" id="MobiDB-lite"/>
    </source>
</evidence>
<evidence type="ECO:0000313" key="3">
    <source>
        <dbReference type="EMBL" id="MBY8821300.1"/>
    </source>
</evidence>
<gene>
    <name evidence="3" type="ORF">K7G82_03295</name>
</gene>
<proteinExistence type="predicted"/>
<dbReference type="EMBL" id="JAINVV010000002">
    <property type="protein sequence ID" value="MBY8821300.1"/>
    <property type="molecule type" value="Genomic_DNA"/>
</dbReference>
<comment type="caution">
    <text evidence="3">The sequence shown here is derived from an EMBL/GenBank/DDBJ whole genome shotgun (WGS) entry which is preliminary data.</text>
</comment>
<name>A0ABS7PJ26_9SPHN</name>
<reference evidence="3 4" key="1">
    <citation type="submission" date="2021-08" db="EMBL/GenBank/DDBJ databases">
        <authorList>
            <person name="Tuo L."/>
        </authorList>
    </citation>
    <scope>NUCLEOTIDE SEQUENCE [LARGE SCALE GENOMIC DNA]</scope>
    <source>
        <strain evidence="3 4">JCM 31229</strain>
    </source>
</reference>
<dbReference type="Gene3D" id="2.40.128.270">
    <property type="match status" value="1"/>
</dbReference>
<evidence type="ECO:0000313" key="4">
    <source>
        <dbReference type="Proteomes" id="UP000706039"/>
    </source>
</evidence>
<protein>
    <submittedName>
        <fullName evidence="3">META domain-containing protein</fullName>
    </submittedName>
</protein>
<dbReference type="PANTHER" id="PTHR35535:SF2">
    <property type="entry name" value="DUF306 DOMAIN-CONTAINING PROTEIN"/>
    <property type="match status" value="1"/>
</dbReference>
<organism evidence="3 4">
    <name type="scientific">Sphingomonas colocasiae</name>
    <dbReference type="NCBI Taxonomy" id="1848973"/>
    <lineage>
        <taxon>Bacteria</taxon>
        <taxon>Pseudomonadati</taxon>
        <taxon>Pseudomonadota</taxon>
        <taxon>Alphaproteobacteria</taxon>
        <taxon>Sphingomonadales</taxon>
        <taxon>Sphingomonadaceae</taxon>
        <taxon>Sphingomonas</taxon>
    </lineage>
</organism>
<accession>A0ABS7PJ26</accession>
<evidence type="ECO:0000259" key="2">
    <source>
        <dbReference type="Pfam" id="PF03724"/>
    </source>
</evidence>
<dbReference type="InterPro" id="IPR038670">
    <property type="entry name" value="HslJ-like_sf"/>
</dbReference>
<dbReference type="Proteomes" id="UP000706039">
    <property type="component" value="Unassembled WGS sequence"/>
</dbReference>
<dbReference type="InterPro" id="IPR053147">
    <property type="entry name" value="Hsp_HslJ-like"/>
</dbReference>
<dbReference type="PROSITE" id="PS51257">
    <property type="entry name" value="PROKAR_LIPOPROTEIN"/>
    <property type="match status" value="1"/>
</dbReference>
<dbReference type="RefSeq" id="WP_222988420.1">
    <property type="nucleotide sequence ID" value="NZ_JAINVV010000002.1"/>
</dbReference>
<dbReference type="InterPro" id="IPR005184">
    <property type="entry name" value="DUF306_Meta_HslJ"/>
</dbReference>